<evidence type="ECO:0000256" key="9">
    <source>
        <dbReference type="ARBA" id="ARBA00022777"/>
    </source>
</evidence>
<comment type="subcellular location">
    <subcellularLocation>
        <location evidence="1">Plastid</location>
        <location evidence="1">Chloroplast membrane</location>
        <topology evidence="1">Multi-pass membrane protein</topology>
    </subcellularLocation>
</comment>
<evidence type="ECO:0000256" key="5">
    <source>
        <dbReference type="ARBA" id="ARBA00022679"/>
    </source>
</evidence>
<evidence type="ECO:0000256" key="16">
    <source>
        <dbReference type="ARBA" id="ARBA00048889"/>
    </source>
</evidence>
<evidence type="ECO:0000256" key="6">
    <source>
        <dbReference type="ARBA" id="ARBA00022692"/>
    </source>
</evidence>
<dbReference type="AlphaFoldDB" id="A0AAE0ESJ0"/>
<dbReference type="GO" id="GO:0009507">
    <property type="term" value="C:chloroplast"/>
    <property type="evidence" value="ECO:0007669"/>
    <property type="project" value="UniProtKB-SubCell"/>
</dbReference>
<evidence type="ECO:0000256" key="8">
    <source>
        <dbReference type="ARBA" id="ARBA00022771"/>
    </source>
</evidence>
<feature type="domain" description="MYND-type" evidence="19">
    <location>
        <begin position="246"/>
        <end position="288"/>
    </location>
</feature>
<dbReference type="GO" id="GO:0008270">
    <property type="term" value="F:zinc ion binding"/>
    <property type="evidence" value="ECO:0007669"/>
    <property type="project" value="UniProtKB-KW"/>
</dbReference>
<keyword evidence="8 17" id="KW-0863">Zinc-finger</keyword>
<keyword evidence="10" id="KW-0862">Zinc</keyword>
<dbReference type="EMBL" id="LGRX02033941">
    <property type="protein sequence ID" value="KAK3239363.1"/>
    <property type="molecule type" value="Genomic_DNA"/>
</dbReference>
<keyword evidence="5" id="KW-0808">Transferase</keyword>
<evidence type="ECO:0000256" key="12">
    <source>
        <dbReference type="ARBA" id="ARBA00022989"/>
    </source>
</evidence>
<evidence type="ECO:0000256" key="3">
    <source>
        <dbReference type="ARBA" id="ARBA00022528"/>
    </source>
</evidence>
<feature type="compositionally biased region" description="Low complexity" evidence="18">
    <location>
        <begin position="223"/>
        <end position="234"/>
    </location>
</feature>
<dbReference type="PANTHER" id="PTHR32523:SF8">
    <property type="entry name" value="DOLICHOL KINASE"/>
    <property type="match status" value="1"/>
</dbReference>
<dbReference type="SUPFAM" id="SSF144232">
    <property type="entry name" value="HIT/MYND zinc finger-like"/>
    <property type="match status" value="1"/>
</dbReference>
<protein>
    <recommendedName>
        <fullName evidence="15">phytol kinase</fullName>
        <ecNumber evidence="15">2.7.1.182</ecNumber>
    </recommendedName>
</protein>
<keyword evidence="3" id="KW-0150">Chloroplast</keyword>
<evidence type="ECO:0000259" key="19">
    <source>
        <dbReference type="PROSITE" id="PS50865"/>
    </source>
</evidence>
<dbReference type="Pfam" id="PF01753">
    <property type="entry name" value="zf-MYND"/>
    <property type="match status" value="1"/>
</dbReference>
<dbReference type="EC" id="2.7.1.182" evidence="15"/>
<evidence type="ECO:0000256" key="10">
    <source>
        <dbReference type="ARBA" id="ARBA00022833"/>
    </source>
</evidence>
<dbReference type="PROSITE" id="PS50865">
    <property type="entry name" value="ZF_MYND_2"/>
    <property type="match status" value="1"/>
</dbReference>
<evidence type="ECO:0000256" key="14">
    <source>
        <dbReference type="ARBA" id="ARBA00024015"/>
    </source>
</evidence>
<keyword evidence="6" id="KW-0812">Transmembrane</keyword>
<evidence type="ECO:0000256" key="1">
    <source>
        <dbReference type="ARBA" id="ARBA00004508"/>
    </source>
</evidence>
<organism evidence="20 21">
    <name type="scientific">Cymbomonas tetramitiformis</name>
    <dbReference type="NCBI Taxonomy" id="36881"/>
    <lineage>
        <taxon>Eukaryota</taxon>
        <taxon>Viridiplantae</taxon>
        <taxon>Chlorophyta</taxon>
        <taxon>Pyramimonadophyceae</taxon>
        <taxon>Pyramimonadales</taxon>
        <taxon>Pyramimonadaceae</taxon>
        <taxon>Cymbomonas</taxon>
    </lineage>
</organism>
<evidence type="ECO:0000256" key="18">
    <source>
        <dbReference type="SAM" id="MobiDB-lite"/>
    </source>
</evidence>
<keyword evidence="7" id="KW-0479">Metal-binding</keyword>
<evidence type="ECO:0000256" key="17">
    <source>
        <dbReference type="PROSITE-ProRule" id="PRU00134"/>
    </source>
</evidence>
<dbReference type="Gene3D" id="6.10.140.2220">
    <property type="match status" value="1"/>
</dbReference>
<comment type="caution">
    <text evidence="20">The sequence shown here is derived from an EMBL/GenBank/DDBJ whole genome shotgun (WGS) entry which is preliminary data.</text>
</comment>
<dbReference type="Proteomes" id="UP001190700">
    <property type="component" value="Unassembled WGS sequence"/>
</dbReference>
<dbReference type="GO" id="GO:0016020">
    <property type="term" value="C:membrane"/>
    <property type="evidence" value="ECO:0007669"/>
    <property type="project" value="UniProtKB-SubCell"/>
</dbReference>
<gene>
    <name evidence="20" type="ORF">CYMTET_50707</name>
</gene>
<dbReference type="InterPro" id="IPR039606">
    <property type="entry name" value="Phytol/farnesol_kinase"/>
</dbReference>
<keyword evidence="21" id="KW-1185">Reference proteome</keyword>
<evidence type="ECO:0000313" key="20">
    <source>
        <dbReference type="EMBL" id="KAK3239363.1"/>
    </source>
</evidence>
<name>A0AAE0ESJ0_9CHLO</name>
<keyword evidence="13" id="KW-0472">Membrane</keyword>
<comment type="similarity">
    <text evidence="2">Belongs to the polyprenol kinase family.</text>
</comment>
<keyword evidence="11" id="KW-0809">Transit peptide</keyword>
<evidence type="ECO:0000256" key="15">
    <source>
        <dbReference type="ARBA" id="ARBA00039024"/>
    </source>
</evidence>
<evidence type="ECO:0000256" key="4">
    <source>
        <dbReference type="ARBA" id="ARBA00022640"/>
    </source>
</evidence>
<comment type="pathway">
    <text evidence="14">Cofactor biosynthesis; tocopherol biosynthesis.</text>
</comment>
<keyword evidence="12" id="KW-1133">Transmembrane helix</keyword>
<keyword evidence="9" id="KW-0418">Kinase</keyword>
<dbReference type="GO" id="GO:0010276">
    <property type="term" value="F:phytol kinase activity"/>
    <property type="evidence" value="ECO:0007669"/>
    <property type="project" value="UniProtKB-EC"/>
</dbReference>
<proteinExistence type="inferred from homology"/>
<evidence type="ECO:0000256" key="11">
    <source>
        <dbReference type="ARBA" id="ARBA00022946"/>
    </source>
</evidence>
<dbReference type="InterPro" id="IPR002893">
    <property type="entry name" value="Znf_MYND"/>
</dbReference>
<accession>A0AAE0ESJ0</accession>
<evidence type="ECO:0000256" key="2">
    <source>
        <dbReference type="ARBA" id="ARBA00010794"/>
    </source>
</evidence>
<dbReference type="PANTHER" id="PTHR32523">
    <property type="entry name" value="PHYTOL KINASE 1, CHLOROPLASTIC"/>
    <property type="match status" value="1"/>
</dbReference>
<evidence type="ECO:0000313" key="21">
    <source>
        <dbReference type="Proteomes" id="UP001190700"/>
    </source>
</evidence>
<feature type="region of interest" description="Disordered" evidence="18">
    <location>
        <begin position="209"/>
        <end position="234"/>
    </location>
</feature>
<evidence type="ECO:0000256" key="7">
    <source>
        <dbReference type="ARBA" id="ARBA00022723"/>
    </source>
</evidence>
<sequence>MRTSGSEVCLTSPSNEAKDVSYALGTRFLQLPARASRDGAPGESAVGTAVHVELLSRFVEEAGETTPPYLSVAFEPATGEVLDCRAVPHSQGCKAYEEVLWGFIEAYLQRLDRRKAESAESVEEHKPALLTTTDSALADYIFGLLQGCGMDILCVDAAAQKVQWPSRSLQAASTQTASGNAGEGEPTLAIATVFRNTLTSLVVSGRVQSTLSTGQREEERVAEPASELSPASSLPGGLTQLGACHEESCQRLAPRNRLKRCSGCKVMRYCGAACQKKHWTLGRHKKGCKDIQAINAAWTTASLPDA</sequence>
<reference evidence="20 21" key="1">
    <citation type="journal article" date="2015" name="Genome Biol. Evol.">
        <title>Comparative Genomics of a Bacterivorous Green Alga Reveals Evolutionary Causalities and Consequences of Phago-Mixotrophic Mode of Nutrition.</title>
        <authorList>
            <person name="Burns J.A."/>
            <person name="Paasch A."/>
            <person name="Narechania A."/>
            <person name="Kim E."/>
        </authorList>
    </citation>
    <scope>NUCLEOTIDE SEQUENCE [LARGE SCALE GENOMIC DNA]</scope>
    <source>
        <strain evidence="20 21">PLY_AMNH</strain>
    </source>
</reference>
<keyword evidence="4" id="KW-0934">Plastid</keyword>
<evidence type="ECO:0000256" key="13">
    <source>
        <dbReference type="ARBA" id="ARBA00023136"/>
    </source>
</evidence>
<comment type="catalytic activity">
    <reaction evidence="16">
        <text>phytol + CTP = phytyl phosphate + CDP + H(+)</text>
        <dbReference type="Rhea" id="RHEA:38055"/>
        <dbReference type="ChEBI" id="CHEBI:15378"/>
        <dbReference type="ChEBI" id="CHEBI:17327"/>
        <dbReference type="ChEBI" id="CHEBI:37563"/>
        <dbReference type="ChEBI" id="CHEBI:58069"/>
        <dbReference type="ChEBI" id="CHEBI:75483"/>
        <dbReference type="EC" id="2.7.1.182"/>
    </reaction>
</comment>